<reference evidence="1 2" key="1">
    <citation type="submission" date="2023-08" db="EMBL/GenBank/DDBJ databases">
        <title>A Necator americanus chromosomal reference genome.</title>
        <authorList>
            <person name="Ilik V."/>
            <person name="Petrzelkova K.J."/>
            <person name="Pardy F."/>
            <person name="Fuh T."/>
            <person name="Niatou-Singa F.S."/>
            <person name="Gouil Q."/>
            <person name="Baker L."/>
            <person name="Ritchie M.E."/>
            <person name="Jex A.R."/>
            <person name="Gazzola D."/>
            <person name="Li H."/>
            <person name="Toshio Fujiwara R."/>
            <person name="Zhan B."/>
            <person name="Aroian R.V."/>
            <person name="Pafco B."/>
            <person name="Schwarz E.M."/>
        </authorList>
    </citation>
    <scope>NUCLEOTIDE SEQUENCE [LARGE SCALE GENOMIC DNA]</scope>
    <source>
        <strain evidence="1 2">Aroian</strain>
        <tissue evidence="1">Whole animal</tissue>
    </source>
</reference>
<accession>A0ABR1C4I8</accession>
<comment type="caution">
    <text evidence="1">The sequence shown here is derived from an EMBL/GenBank/DDBJ whole genome shotgun (WGS) entry which is preliminary data.</text>
</comment>
<dbReference type="Proteomes" id="UP001303046">
    <property type="component" value="Unassembled WGS sequence"/>
</dbReference>
<dbReference type="EMBL" id="JAVFWL010000002">
    <property type="protein sequence ID" value="KAK6732563.1"/>
    <property type="molecule type" value="Genomic_DNA"/>
</dbReference>
<name>A0ABR1C4I8_NECAM</name>
<proteinExistence type="predicted"/>
<evidence type="ECO:0000313" key="1">
    <source>
        <dbReference type="EMBL" id="KAK6732563.1"/>
    </source>
</evidence>
<gene>
    <name evidence="1" type="primary">Necator_chrII.g4539</name>
    <name evidence="1" type="ORF">RB195_016747</name>
</gene>
<evidence type="ECO:0000313" key="2">
    <source>
        <dbReference type="Proteomes" id="UP001303046"/>
    </source>
</evidence>
<sequence>MFDPESSRAPVVHQETTAEKFSRQLLESVDKFHLRAKHRQRNVHIVNAMSALEVGGLAGSSRLDYDILRGLIRSKTRKYIPYETFRVRGLATYSCRRLVMPMSHQFVAMDSLCTLPISGLDFTEKIISSLIAAFQPPRADGEVPSELLIVLSNLGRLRFCDLRTGNCLHTFQLPIRRFKFKHIHWNKAFSEVWLLGRAVLPGHENGSERVGSSPSIAVFEIQPARFKALLQLDKNIFYNVYAAGLEDDVLVTFNTSPHSCTLYSFDEIYREHCTHVYGQSSSKDSEIIGFNVELRTKPKRLLDIKGDFSGVYFGGCCRVILCEPQTFRENYVLREISSNESPVLHDLRLLGPQEGVALTIDCSTMMLCKDDSSNFLRFEGIHLACYEVSSVVTKPSHSEVRVRWRTALLPMRHSSTDGHWVAGPTYRESVKTKFGRTSRANVCVKLVDNVPVRVIKFTYDGGADLIHLLTLYDVANIDGCTTAGAEPDPDWITLIISIRGVSGEIYKITPVRKVDIDALRKVELVGEDEILVLTCYDGKSTIAEMYCLREEDAKKWQADVGKVETLEEYTPVTLSRKQRRKQRLTQMMDR</sequence>
<protein>
    <submittedName>
        <fullName evidence="1">Uncharacterized protein</fullName>
    </submittedName>
</protein>
<keyword evidence="2" id="KW-1185">Reference proteome</keyword>
<organism evidence="1 2">
    <name type="scientific">Necator americanus</name>
    <name type="common">Human hookworm</name>
    <dbReference type="NCBI Taxonomy" id="51031"/>
    <lineage>
        <taxon>Eukaryota</taxon>
        <taxon>Metazoa</taxon>
        <taxon>Ecdysozoa</taxon>
        <taxon>Nematoda</taxon>
        <taxon>Chromadorea</taxon>
        <taxon>Rhabditida</taxon>
        <taxon>Rhabditina</taxon>
        <taxon>Rhabditomorpha</taxon>
        <taxon>Strongyloidea</taxon>
        <taxon>Ancylostomatidae</taxon>
        <taxon>Bunostominae</taxon>
        <taxon>Necator</taxon>
    </lineage>
</organism>